<dbReference type="Pfam" id="PF00646">
    <property type="entry name" value="F-box"/>
    <property type="match status" value="1"/>
</dbReference>
<keyword evidence="3" id="KW-1185">Reference proteome</keyword>
<evidence type="ECO:0000259" key="1">
    <source>
        <dbReference type="PROSITE" id="PS50181"/>
    </source>
</evidence>
<accession>A0A9W8TJ95</accession>
<dbReference type="PROSITE" id="PS50181">
    <property type="entry name" value="FBOX"/>
    <property type="match status" value="1"/>
</dbReference>
<name>A0A9W8TJ95_9PEZI</name>
<evidence type="ECO:0000313" key="3">
    <source>
        <dbReference type="Proteomes" id="UP001148614"/>
    </source>
</evidence>
<dbReference type="InterPro" id="IPR001810">
    <property type="entry name" value="F-box_dom"/>
</dbReference>
<dbReference type="VEuPathDB" id="FungiDB:F4678DRAFT_196690"/>
<reference evidence="2" key="1">
    <citation type="submission" date="2022-07" db="EMBL/GenBank/DDBJ databases">
        <title>Genome Sequence of Xylaria arbuscula.</title>
        <authorList>
            <person name="Buettner E."/>
        </authorList>
    </citation>
    <scope>NUCLEOTIDE SEQUENCE</scope>
    <source>
        <strain evidence="2">VT107</strain>
    </source>
</reference>
<proteinExistence type="predicted"/>
<evidence type="ECO:0000313" key="2">
    <source>
        <dbReference type="EMBL" id="KAJ3562267.1"/>
    </source>
</evidence>
<feature type="domain" description="F-box" evidence="1">
    <location>
        <begin position="68"/>
        <end position="114"/>
    </location>
</feature>
<organism evidence="2 3">
    <name type="scientific">Xylaria arbuscula</name>
    <dbReference type="NCBI Taxonomy" id="114810"/>
    <lineage>
        <taxon>Eukaryota</taxon>
        <taxon>Fungi</taxon>
        <taxon>Dikarya</taxon>
        <taxon>Ascomycota</taxon>
        <taxon>Pezizomycotina</taxon>
        <taxon>Sordariomycetes</taxon>
        <taxon>Xylariomycetidae</taxon>
        <taxon>Xylariales</taxon>
        <taxon>Xylariaceae</taxon>
        <taxon>Xylaria</taxon>
    </lineage>
</organism>
<dbReference type="Proteomes" id="UP001148614">
    <property type="component" value="Unassembled WGS sequence"/>
</dbReference>
<sequence>MEPATMGGRSETPYDFHEEEVNDIIQVASYHCEQLRCTVIHFSAACHEPILSSIATPFPRSSRDSRQFRSLERLPLELLHIVIPGMDMQSVFNFRQTSLRLRDAVDSLPQYQLIVSYGLDLYCALLRTQHAPNVTLFDFHSVLCTKKCAFCDNFGDFISLLIWQRCCFRCIQLAPQASVQTLQSARTNYASNTNEAHQLMSLKLLKRESYATGQFFPHPRNSLVSTQHAQSAWSARPRRREREEVDRRNYQHCLSEMGACALPHYNTQKKELERGLSCAGCELNAAGRLWAARRAWNPWIPGISWIPRDVDEVRWTIYSKIYTRARFLEHFRWCKQAQRMWNLSKGGEELSFEKPDVALADGILSSSTLISIPGWWWR</sequence>
<gene>
    <name evidence="2" type="ORF">NPX13_g8628</name>
</gene>
<dbReference type="AlphaFoldDB" id="A0A9W8TJ95"/>
<protein>
    <recommendedName>
        <fullName evidence="1">F-box domain-containing protein</fullName>
    </recommendedName>
</protein>
<dbReference type="EMBL" id="JANPWZ010001929">
    <property type="protein sequence ID" value="KAJ3562267.1"/>
    <property type="molecule type" value="Genomic_DNA"/>
</dbReference>
<comment type="caution">
    <text evidence="2">The sequence shown here is derived from an EMBL/GenBank/DDBJ whole genome shotgun (WGS) entry which is preliminary data.</text>
</comment>